<dbReference type="eggNOG" id="KOG3904">
    <property type="taxonomic scope" value="Eukaryota"/>
</dbReference>
<evidence type="ECO:0000256" key="3">
    <source>
        <dbReference type="ARBA" id="ARBA00005582"/>
    </source>
</evidence>
<comment type="cofactor">
    <cofactor evidence="2">
        <name>Mg(2+)</name>
        <dbReference type="ChEBI" id="CHEBI:18420"/>
    </cofactor>
</comment>
<comment type="cofactor">
    <cofactor evidence="1">
        <name>Mn(2+)</name>
        <dbReference type="ChEBI" id="CHEBI:29035"/>
    </cofactor>
</comment>
<dbReference type="AlphaFoldDB" id="T1K7V1"/>
<evidence type="ECO:0000256" key="6">
    <source>
        <dbReference type="ARBA" id="ARBA00022842"/>
    </source>
</evidence>
<evidence type="ECO:0000259" key="8">
    <source>
        <dbReference type="PROSITE" id="PS51462"/>
    </source>
</evidence>
<evidence type="ECO:0000256" key="1">
    <source>
        <dbReference type="ARBA" id="ARBA00001936"/>
    </source>
</evidence>
<dbReference type="HOGENOM" id="CLU_059078_1_0_1"/>
<dbReference type="OMA" id="CYPDIWS"/>
<organism evidence="9 10">
    <name type="scientific">Tetranychus urticae</name>
    <name type="common">Two-spotted spider mite</name>
    <dbReference type="NCBI Taxonomy" id="32264"/>
    <lineage>
        <taxon>Eukaryota</taxon>
        <taxon>Metazoa</taxon>
        <taxon>Ecdysozoa</taxon>
        <taxon>Arthropoda</taxon>
        <taxon>Chelicerata</taxon>
        <taxon>Arachnida</taxon>
        <taxon>Acari</taxon>
        <taxon>Acariformes</taxon>
        <taxon>Trombidiformes</taxon>
        <taxon>Prostigmata</taxon>
        <taxon>Eleutherengona</taxon>
        <taxon>Raphignathae</taxon>
        <taxon>Tetranychoidea</taxon>
        <taxon>Tetranychidae</taxon>
        <taxon>Tetranychus</taxon>
    </lineage>
</organism>
<evidence type="ECO:0000256" key="7">
    <source>
        <dbReference type="ARBA" id="ARBA00023211"/>
    </source>
</evidence>
<proteinExistence type="inferred from homology"/>
<evidence type="ECO:0000313" key="9">
    <source>
        <dbReference type="EnsemblMetazoa" id="tetur06g05650.1"/>
    </source>
</evidence>
<evidence type="ECO:0000313" key="10">
    <source>
        <dbReference type="Proteomes" id="UP000015104"/>
    </source>
</evidence>
<dbReference type="InterPro" id="IPR015797">
    <property type="entry name" value="NUDIX_hydrolase-like_dom_sf"/>
</dbReference>
<evidence type="ECO:0000256" key="5">
    <source>
        <dbReference type="ARBA" id="ARBA00022801"/>
    </source>
</evidence>
<dbReference type="Gene3D" id="3.90.79.10">
    <property type="entry name" value="Nucleoside Triphosphate Pyrophosphohydrolase"/>
    <property type="match status" value="1"/>
</dbReference>
<dbReference type="PANTHER" id="PTHR12318">
    <property type="entry name" value="TESTOSTERONE-REGULATED PROTEIN RP2"/>
    <property type="match status" value="1"/>
</dbReference>
<reference evidence="9" key="2">
    <citation type="submission" date="2015-06" db="UniProtKB">
        <authorList>
            <consortium name="EnsemblMetazoa"/>
        </authorList>
    </citation>
    <scope>IDENTIFICATION</scope>
</reference>
<accession>T1K7V1</accession>
<dbReference type="EnsemblMetazoa" id="tetur06g05650.1">
    <property type="protein sequence ID" value="tetur06g05650.1"/>
    <property type="gene ID" value="tetur06g05650"/>
</dbReference>
<comment type="similarity">
    <text evidence="3">Belongs to the Nudix hydrolase family.</text>
</comment>
<gene>
    <name evidence="9" type="primary">107361388</name>
</gene>
<keyword evidence="7" id="KW-0464">Manganese</keyword>
<dbReference type="InterPro" id="IPR000086">
    <property type="entry name" value="NUDIX_hydrolase_dom"/>
</dbReference>
<protein>
    <recommendedName>
        <fullName evidence="8">Nudix hydrolase domain-containing protein</fullName>
    </recommendedName>
</protein>
<evidence type="ECO:0000256" key="4">
    <source>
        <dbReference type="ARBA" id="ARBA00022723"/>
    </source>
</evidence>
<reference evidence="10" key="1">
    <citation type="submission" date="2011-08" db="EMBL/GenBank/DDBJ databases">
        <authorList>
            <person name="Rombauts S."/>
        </authorList>
    </citation>
    <scope>NUCLEOTIDE SEQUENCE</scope>
    <source>
        <strain evidence="10">London</strain>
    </source>
</reference>
<name>T1K7V1_TETUR</name>
<dbReference type="OrthoDB" id="1695362at2759"/>
<evidence type="ECO:0000256" key="2">
    <source>
        <dbReference type="ARBA" id="ARBA00001946"/>
    </source>
</evidence>
<feature type="domain" description="Nudix hydrolase" evidence="8">
    <location>
        <begin position="31"/>
        <end position="282"/>
    </location>
</feature>
<dbReference type="GO" id="GO:0016818">
    <property type="term" value="F:hydrolase activity, acting on acid anhydrides, in phosphorus-containing anhydrides"/>
    <property type="evidence" value="ECO:0007669"/>
    <property type="project" value="InterPro"/>
</dbReference>
<dbReference type="InterPro" id="IPR039121">
    <property type="entry name" value="NUDT19"/>
</dbReference>
<keyword evidence="5" id="KW-0378">Hydrolase</keyword>
<keyword evidence="6" id="KW-0460">Magnesium</keyword>
<dbReference type="GO" id="GO:0005739">
    <property type="term" value="C:mitochondrion"/>
    <property type="evidence" value="ECO:0007669"/>
    <property type="project" value="TreeGrafter"/>
</dbReference>
<dbReference type="PANTHER" id="PTHR12318:SF0">
    <property type="entry name" value="ACYL-COENZYME A DIPHOSPHATASE NUDT19"/>
    <property type="match status" value="1"/>
</dbReference>
<keyword evidence="10" id="KW-1185">Reference proteome</keyword>
<dbReference type="CDD" id="cd18870">
    <property type="entry name" value="NUDIX_AcylCoAdiphos_Nudt19"/>
    <property type="match status" value="1"/>
</dbReference>
<keyword evidence="4" id="KW-0479">Metal-binding</keyword>
<dbReference type="GO" id="GO:0046872">
    <property type="term" value="F:metal ion binding"/>
    <property type="evidence" value="ECO:0007669"/>
    <property type="project" value="UniProtKB-KW"/>
</dbReference>
<dbReference type="SUPFAM" id="SSF55811">
    <property type="entry name" value="Nudix"/>
    <property type="match status" value="1"/>
</dbReference>
<dbReference type="EMBL" id="CAEY01001813">
    <property type="status" value="NOT_ANNOTATED_CDS"/>
    <property type="molecule type" value="Genomic_DNA"/>
</dbReference>
<dbReference type="Proteomes" id="UP000015104">
    <property type="component" value="Unassembled WGS sequence"/>
</dbReference>
<dbReference type="STRING" id="32264.T1K7V1"/>
<dbReference type="PROSITE" id="PS51462">
    <property type="entry name" value="NUDIX"/>
    <property type="match status" value="1"/>
</dbReference>
<sequence length="398" mass="45225">MSTTPWKEASTLIIVARASLTQKIGHDLGQNLVVSSRVLPNDEKLKSQKKQTSTDYRILMVKRSNLSSFMASAYVFPGGHVELSDYSSKWWNLFERLGFKRENLTREIESRVSGPRPSMIQKPNILLDVDNETHIGNLLIPDIALRIAAIRETFEETGVALLISPNGGNKQENEIGNTLNNEDLVKWRQKVRENGSAFLDLCNQLNQVPNIWSLYEWWDWLTPISVGHKRFDTMFYLCCLDKQPKVVLDNTEVTNLKWCTPSDIIDEHTNEGVFLAPPQFYELSRLKNLNKFDEVERFAKQREILGIERWMPVISTYSDGAISLLPGDDAYPTKPDIIGLKPVPDYPQTLAQMRSQVVNLNRIELRGPVCTCLCNCKLTCGHLSPISNPSMAPVYSKL</sequence>